<comment type="function">
    <text evidence="12">Catalyzes the oxidation of 5,10-methylenetetrahydrofolate to 5,10-methenyltetrahydrofolate and then the hydrolysis of 5,10-methenyltetrahydrofolate to 10-formyltetrahydrofolate.</text>
</comment>
<evidence type="ECO:0000313" key="16">
    <source>
        <dbReference type="Proteomes" id="UP000243884"/>
    </source>
</evidence>
<keyword evidence="3 12" id="KW-0554">One-carbon metabolism</keyword>
<dbReference type="GO" id="GO:0004488">
    <property type="term" value="F:methylenetetrahydrofolate dehydrogenase (NADP+) activity"/>
    <property type="evidence" value="ECO:0007669"/>
    <property type="project" value="UniProtKB-UniRule"/>
</dbReference>
<protein>
    <recommendedName>
        <fullName evidence="12">Bifunctional protein FolD</fullName>
    </recommendedName>
    <domain>
        <recommendedName>
            <fullName evidence="12">Methylenetetrahydrofolate dehydrogenase</fullName>
            <ecNumber evidence="12">1.5.1.5</ecNumber>
        </recommendedName>
    </domain>
    <domain>
        <recommendedName>
            <fullName evidence="12">Methenyltetrahydrofolate cyclohydrolase</fullName>
            <ecNumber evidence="12">3.5.4.9</ecNumber>
        </recommendedName>
    </domain>
</protein>
<evidence type="ECO:0000256" key="9">
    <source>
        <dbReference type="ARBA" id="ARBA00023102"/>
    </source>
</evidence>
<keyword evidence="16" id="KW-1185">Reference proteome</keyword>
<dbReference type="STRING" id="371602.SAMN04487984_0016"/>
<dbReference type="AlphaFoldDB" id="A0A1W1Y1L8"/>
<dbReference type="InterPro" id="IPR020630">
    <property type="entry name" value="THF_DH/CycHdrlase_cat_dom"/>
</dbReference>
<dbReference type="GO" id="GO:0006164">
    <property type="term" value="P:purine nucleotide biosynthetic process"/>
    <property type="evidence" value="ECO:0007669"/>
    <property type="project" value="UniProtKB-KW"/>
</dbReference>
<dbReference type="OrthoDB" id="9803580at2"/>
<comment type="catalytic activity">
    <reaction evidence="12">
        <text>(6R)-5,10-methylene-5,6,7,8-tetrahydrofolate + NADP(+) = (6R)-5,10-methenyltetrahydrofolate + NADPH</text>
        <dbReference type="Rhea" id="RHEA:22812"/>
        <dbReference type="ChEBI" id="CHEBI:15636"/>
        <dbReference type="ChEBI" id="CHEBI:57455"/>
        <dbReference type="ChEBI" id="CHEBI:57783"/>
        <dbReference type="ChEBI" id="CHEBI:58349"/>
        <dbReference type="EC" id="1.5.1.5"/>
    </reaction>
</comment>
<proteinExistence type="inferred from homology"/>
<dbReference type="RefSeq" id="WP_084097645.1">
    <property type="nucleotide sequence ID" value="NZ_FWXK01000001.1"/>
</dbReference>
<comment type="subunit">
    <text evidence="2 12">Homodimer.</text>
</comment>
<evidence type="ECO:0000256" key="1">
    <source>
        <dbReference type="ARBA" id="ARBA00004777"/>
    </source>
</evidence>
<dbReference type="EC" id="3.5.4.9" evidence="12"/>
<dbReference type="Gene3D" id="3.40.50.10860">
    <property type="entry name" value="Leucine Dehydrogenase, chain A, domain 1"/>
    <property type="match status" value="1"/>
</dbReference>
<dbReference type="InterPro" id="IPR036291">
    <property type="entry name" value="NAD(P)-bd_dom_sf"/>
</dbReference>
<feature type="domain" description="Tetrahydrofolate dehydrogenase/cyclohydrolase catalytic" evidence="13">
    <location>
        <begin position="17"/>
        <end position="118"/>
    </location>
</feature>
<dbReference type="GO" id="GO:0005829">
    <property type="term" value="C:cytosol"/>
    <property type="evidence" value="ECO:0007669"/>
    <property type="project" value="TreeGrafter"/>
</dbReference>
<dbReference type="FunFam" id="3.40.50.10860:FF:000005">
    <property type="entry name" value="C-1-tetrahydrofolate synthase, cytoplasmic, putative"/>
    <property type="match status" value="1"/>
</dbReference>
<keyword evidence="11 12" id="KW-0511">Multifunctional enzyme</keyword>
<evidence type="ECO:0000313" key="15">
    <source>
        <dbReference type="EMBL" id="SMC30053.1"/>
    </source>
</evidence>
<evidence type="ECO:0000256" key="11">
    <source>
        <dbReference type="ARBA" id="ARBA00023268"/>
    </source>
</evidence>
<evidence type="ECO:0000256" key="2">
    <source>
        <dbReference type="ARBA" id="ARBA00011738"/>
    </source>
</evidence>
<dbReference type="SUPFAM" id="SSF53223">
    <property type="entry name" value="Aminoacid dehydrogenase-like, N-terminal domain"/>
    <property type="match status" value="1"/>
</dbReference>
<dbReference type="FunFam" id="3.40.50.720:FF:000094">
    <property type="entry name" value="Bifunctional protein FolD"/>
    <property type="match status" value="1"/>
</dbReference>
<dbReference type="Pfam" id="PF02882">
    <property type="entry name" value="THF_DHG_CYH_C"/>
    <property type="match status" value="1"/>
</dbReference>
<keyword evidence="4 12" id="KW-0028">Amino-acid biosynthesis</keyword>
<dbReference type="PANTHER" id="PTHR48099:SF5">
    <property type="entry name" value="C-1-TETRAHYDROFOLATE SYNTHASE, CYTOPLASMIC"/>
    <property type="match status" value="1"/>
</dbReference>
<comment type="pathway">
    <text evidence="1 12">One-carbon metabolism; tetrahydrofolate interconversion.</text>
</comment>
<keyword evidence="5 12" id="KW-0658">Purine biosynthesis</keyword>
<dbReference type="EC" id="1.5.1.5" evidence="12"/>
<sequence length="282" mass="31321">MRIYRSKPVVEEEIVLLKNKVIQLKKRGIMPNIKTVFVGNDPASNTYSKQKQKFANQLGIRLTILHLPHETDTETLYHKIQELNHDDDVDGIMIEMPLPAHIDRKKIVLAIDPNKDCDAIHPAHLGNLLTYSPSRIPNTPLAAIKLLEYYQTEFQGKKAVMVGRSAIVGKPLAELLLQKECTVTLCHTKTENLAELTRTADILCVAIGKPEFITADMVNPNAIVIDIGINFNDKGKLVGDVKFDEVAAKVKGISPVPGGVGPLTNVMLFKQFVEKLEVESND</sequence>
<dbReference type="PRINTS" id="PR00085">
    <property type="entry name" value="THFDHDRGNASE"/>
</dbReference>
<evidence type="ECO:0000256" key="4">
    <source>
        <dbReference type="ARBA" id="ARBA00022605"/>
    </source>
</evidence>
<comment type="catalytic activity">
    <reaction evidence="12">
        <text>(6R)-5,10-methenyltetrahydrofolate + H2O = (6R)-10-formyltetrahydrofolate + H(+)</text>
        <dbReference type="Rhea" id="RHEA:23700"/>
        <dbReference type="ChEBI" id="CHEBI:15377"/>
        <dbReference type="ChEBI" id="CHEBI:15378"/>
        <dbReference type="ChEBI" id="CHEBI:57455"/>
        <dbReference type="ChEBI" id="CHEBI:195366"/>
        <dbReference type="EC" id="3.5.4.9"/>
    </reaction>
</comment>
<dbReference type="PANTHER" id="PTHR48099">
    <property type="entry name" value="C-1-TETRAHYDROFOLATE SYNTHASE, CYTOPLASMIC-RELATED"/>
    <property type="match status" value="1"/>
</dbReference>
<keyword evidence="10 12" id="KW-0486">Methionine biosynthesis</keyword>
<name>A0A1W1Y1L8_9LACT</name>
<evidence type="ECO:0000256" key="7">
    <source>
        <dbReference type="ARBA" id="ARBA00022857"/>
    </source>
</evidence>
<dbReference type="InterPro" id="IPR046346">
    <property type="entry name" value="Aminoacid_DH-like_N_sf"/>
</dbReference>
<keyword evidence="8 12" id="KW-0560">Oxidoreductase</keyword>
<comment type="caution">
    <text evidence="12">Lacks conserved residue(s) required for the propagation of feature annotation.</text>
</comment>
<reference evidence="16" key="1">
    <citation type="submission" date="2017-04" db="EMBL/GenBank/DDBJ databases">
        <authorList>
            <person name="Varghese N."/>
            <person name="Submissions S."/>
        </authorList>
    </citation>
    <scope>NUCLEOTIDE SEQUENCE [LARGE SCALE GENOMIC DNA]</scope>
    <source>
        <strain evidence="16">DSM 21500</strain>
    </source>
</reference>
<dbReference type="CDD" id="cd01080">
    <property type="entry name" value="NAD_bind_m-THF_DH_Cyclohyd"/>
    <property type="match status" value="1"/>
</dbReference>
<dbReference type="Proteomes" id="UP000243884">
    <property type="component" value="Unassembled WGS sequence"/>
</dbReference>
<keyword evidence="9 12" id="KW-0368">Histidine biosynthesis</keyword>
<evidence type="ECO:0000256" key="3">
    <source>
        <dbReference type="ARBA" id="ARBA00022563"/>
    </source>
</evidence>
<feature type="domain" description="Tetrahydrofolate dehydrogenase/cyclohydrolase NAD(P)-binding" evidence="14">
    <location>
        <begin position="137"/>
        <end position="277"/>
    </location>
</feature>
<evidence type="ECO:0000256" key="6">
    <source>
        <dbReference type="ARBA" id="ARBA00022801"/>
    </source>
</evidence>
<organism evidence="15 16">
    <name type="scientific">Aerococcus suis</name>
    <dbReference type="NCBI Taxonomy" id="371602"/>
    <lineage>
        <taxon>Bacteria</taxon>
        <taxon>Bacillati</taxon>
        <taxon>Bacillota</taxon>
        <taxon>Bacilli</taxon>
        <taxon>Lactobacillales</taxon>
        <taxon>Aerococcaceae</taxon>
        <taxon>Aerococcus</taxon>
    </lineage>
</organism>
<dbReference type="SUPFAM" id="SSF51735">
    <property type="entry name" value="NAD(P)-binding Rossmann-fold domains"/>
    <property type="match status" value="1"/>
</dbReference>
<evidence type="ECO:0000259" key="14">
    <source>
        <dbReference type="Pfam" id="PF02882"/>
    </source>
</evidence>
<gene>
    <name evidence="12" type="primary">folD</name>
    <name evidence="15" type="ORF">SAMN04487984_0016</name>
</gene>
<dbReference type="Pfam" id="PF00763">
    <property type="entry name" value="THF_DHG_CYH"/>
    <property type="match status" value="1"/>
</dbReference>
<dbReference type="UniPathway" id="UPA00193"/>
<evidence type="ECO:0000256" key="12">
    <source>
        <dbReference type="HAMAP-Rule" id="MF_01576"/>
    </source>
</evidence>
<evidence type="ECO:0000259" key="13">
    <source>
        <dbReference type="Pfam" id="PF00763"/>
    </source>
</evidence>
<keyword evidence="6 12" id="KW-0378">Hydrolase</keyword>
<dbReference type="HAMAP" id="MF_01576">
    <property type="entry name" value="THF_DHG_CYH"/>
    <property type="match status" value="1"/>
</dbReference>
<dbReference type="EMBL" id="FWXK01000001">
    <property type="protein sequence ID" value="SMC30053.1"/>
    <property type="molecule type" value="Genomic_DNA"/>
</dbReference>
<dbReference type="GO" id="GO:0009086">
    <property type="term" value="P:methionine biosynthetic process"/>
    <property type="evidence" value="ECO:0007669"/>
    <property type="project" value="UniProtKB-KW"/>
</dbReference>
<dbReference type="InterPro" id="IPR020631">
    <property type="entry name" value="THF_DH/CycHdrlase_NAD-bd_dom"/>
</dbReference>
<dbReference type="GO" id="GO:0000105">
    <property type="term" value="P:L-histidine biosynthetic process"/>
    <property type="evidence" value="ECO:0007669"/>
    <property type="project" value="UniProtKB-KW"/>
</dbReference>
<accession>A0A1W1Y1L8</accession>
<comment type="similarity">
    <text evidence="12">Belongs to the tetrahydrofolate dehydrogenase/cyclohydrolase family.</text>
</comment>
<evidence type="ECO:0000256" key="10">
    <source>
        <dbReference type="ARBA" id="ARBA00023167"/>
    </source>
</evidence>
<feature type="binding site" evidence="12">
    <location>
        <position position="229"/>
    </location>
    <ligand>
        <name>NADP(+)</name>
        <dbReference type="ChEBI" id="CHEBI:58349"/>
    </ligand>
</feature>
<evidence type="ECO:0000256" key="5">
    <source>
        <dbReference type="ARBA" id="ARBA00022755"/>
    </source>
</evidence>
<dbReference type="InterPro" id="IPR000672">
    <property type="entry name" value="THF_DH/CycHdrlase"/>
</dbReference>
<feature type="binding site" evidence="12">
    <location>
        <begin position="163"/>
        <end position="165"/>
    </location>
    <ligand>
        <name>NADP(+)</name>
        <dbReference type="ChEBI" id="CHEBI:58349"/>
    </ligand>
</feature>
<dbReference type="GO" id="GO:0035999">
    <property type="term" value="P:tetrahydrofolate interconversion"/>
    <property type="evidence" value="ECO:0007669"/>
    <property type="project" value="UniProtKB-UniRule"/>
</dbReference>
<dbReference type="Gene3D" id="3.40.50.720">
    <property type="entry name" value="NAD(P)-binding Rossmann-like Domain"/>
    <property type="match status" value="1"/>
</dbReference>
<evidence type="ECO:0000256" key="8">
    <source>
        <dbReference type="ARBA" id="ARBA00023002"/>
    </source>
</evidence>
<keyword evidence="7 12" id="KW-0521">NADP</keyword>
<dbReference type="GO" id="GO:0004477">
    <property type="term" value="F:methenyltetrahydrofolate cyclohydrolase activity"/>
    <property type="evidence" value="ECO:0007669"/>
    <property type="project" value="UniProtKB-UniRule"/>
</dbReference>